<dbReference type="EMBL" id="CYZH01000001">
    <property type="protein sequence ID" value="CUN37190.1"/>
    <property type="molecule type" value="Genomic_DNA"/>
</dbReference>
<accession>A0A173WDP3</accession>
<evidence type="ECO:0008006" key="3">
    <source>
        <dbReference type="Google" id="ProtNLM"/>
    </source>
</evidence>
<proteinExistence type="predicted"/>
<reference evidence="1 2" key="1">
    <citation type="submission" date="2015-09" db="EMBL/GenBank/DDBJ databases">
        <authorList>
            <consortium name="Pathogen Informatics"/>
        </authorList>
    </citation>
    <scope>NUCLEOTIDE SEQUENCE [LARGE SCALE GENOMIC DNA]</scope>
    <source>
        <strain evidence="1 2">2789STDY5608840</strain>
    </source>
</reference>
<evidence type="ECO:0000313" key="2">
    <source>
        <dbReference type="Proteomes" id="UP000095517"/>
    </source>
</evidence>
<name>A0A173WDP3_9BACE</name>
<gene>
    <name evidence="1" type="ORF">ERS852397_00062</name>
</gene>
<organism evidence="1 2">
    <name type="scientific">Bacteroides finegoldii</name>
    <dbReference type="NCBI Taxonomy" id="338188"/>
    <lineage>
        <taxon>Bacteria</taxon>
        <taxon>Pseudomonadati</taxon>
        <taxon>Bacteroidota</taxon>
        <taxon>Bacteroidia</taxon>
        <taxon>Bacteroidales</taxon>
        <taxon>Bacteroidaceae</taxon>
        <taxon>Bacteroides</taxon>
    </lineage>
</organism>
<dbReference type="PROSITE" id="PS51257">
    <property type="entry name" value="PROKAR_LIPOPROTEIN"/>
    <property type="match status" value="1"/>
</dbReference>
<dbReference type="Proteomes" id="UP000095517">
    <property type="component" value="Unassembled WGS sequence"/>
</dbReference>
<sequence length="183" mass="21748">MSYRTSFLLLTGLMPIFCSCHDNNRFEWKVAQKHMEVSLNKESDSLYVIHLDTDRPSHSTWKLPYPVYQFDYGDITGNGVPEIIVGVIKPTRFDPKPDKRLFIYRIADEAYIRPLWLGSRVAQPLEDFRIIREETPTRIRTLERERSGNFLVAEYIWRGFGLDFKRYLKREVKKQEAIHILKH</sequence>
<protein>
    <recommendedName>
        <fullName evidence="3">Nuclear receptor-binding factor 2</fullName>
    </recommendedName>
</protein>
<evidence type="ECO:0000313" key="1">
    <source>
        <dbReference type="EMBL" id="CUN37190.1"/>
    </source>
</evidence>
<dbReference type="AlphaFoldDB" id="A0A173WDP3"/>
<dbReference type="STRING" id="338188.ERS852397_00062"/>